<evidence type="ECO:0000259" key="2">
    <source>
        <dbReference type="PROSITE" id="PS51782"/>
    </source>
</evidence>
<dbReference type="InterPro" id="IPR018392">
    <property type="entry name" value="LysM"/>
</dbReference>
<proteinExistence type="predicted"/>
<dbReference type="Proteomes" id="UP000247416">
    <property type="component" value="Unassembled WGS sequence"/>
</dbReference>
<feature type="compositionally biased region" description="Basic and acidic residues" evidence="1">
    <location>
        <begin position="83"/>
        <end position="98"/>
    </location>
</feature>
<dbReference type="Pfam" id="PF01476">
    <property type="entry name" value="LysM"/>
    <property type="match status" value="1"/>
</dbReference>
<protein>
    <submittedName>
        <fullName evidence="3">Morphogenetic protein associated with SpoVID</fullName>
    </submittedName>
</protein>
<organism evidence="3 4">
    <name type="scientific">Ureibacillus chungkukjangi</name>
    <dbReference type="NCBI Taxonomy" id="1202712"/>
    <lineage>
        <taxon>Bacteria</taxon>
        <taxon>Bacillati</taxon>
        <taxon>Bacillota</taxon>
        <taxon>Bacilli</taxon>
        <taxon>Bacillales</taxon>
        <taxon>Caryophanaceae</taxon>
        <taxon>Ureibacillus</taxon>
    </lineage>
</organism>
<evidence type="ECO:0000313" key="3">
    <source>
        <dbReference type="EMBL" id="PYF08855.1"/>
    </source>
</evidence>
<comment type="caution">
    <text evidence="3">The sequence shown here is derived from an EMBL/GenBank/DDBJ whole genome shotgun (WGS) entry which is preliminary data.</text>
</comment>
<feature type="region of interest" description="Disordered" evidence="1">
    <location>
        <begin position="72"/>
        <end position="104"/>
    </location>
</feature>
<feature type="domain" description="LysM" evidence="2">
    <location>
        <begin position="2"/>
        <end position="47"/>
    </location>
</feature>
<dbReference type="Gene3D" id="3.10.350.10">
    <property type="entry name" value="LysM domain"/>
    <property type="match status" value="1"/>
</dbReference>
<accession>A0A318U391</accession>
<gene>
    <name evidence="3" type="ORF">BJ095_10175</name>
</gene>
<sequence>MRIHIVQKGETLWRIAKQYGIGLDELKRLNAHLANPDYIVPGMEIILPEGGTAALKSTMTKAQQTAPMSKEMATAPKVQQTKPVEKAQPVKEAPKAKETAPIPEPVPMPMPQPAPQVELTPQFQFDFAPQMHFQQPQPLPAPVPAPQPTPQPQPIYIQVPQTQVETNVETTVEKEVEYVQIPVQPQIIYVYCQPPQPCVGHEPVYYHNPCGCQEQQFHQPHPCGCQEQQFHQPHPCGCQEQQFHQPHPCGCQEQPHFQQAAFDFQQMPQQQHDCGCGGGYPAQEMMPYGMPYFEPNYDMAPMTDVAPAMEGPYEEHHDGLPEWLLDSSEMKANMVEQDCEPEVGPQAFDEYNPYDQMADHGQVANYYQDGYNYGNSAYPYPQNPYGSYNMQQGLPQQMMQPNCQGYPYNPYLTQNKPWNY</sequence>
<dbReference type="CDD" id="cd00118">
    <property type="entry name" value="LysM"/>
    <property type="match status" value="1"/>
</dbReference>
<dbReference type="InterPro" id="IPR036779">
    <property type="entry name" value="LysM_dom_sf"/>
</dbReference>
<evidence type="ECO:0000256" key="1">
    <source>
        <dbReference type="SAM" id="MobiDB-lite"/>
    </source>
</evidence>
<reference evidence="3 4" key="1">
    <citation type="submission" date="2018-06" db="EMBL/GenBank/DDBJ databases">
        <title>Genomic Encyclopedia of Archaeal and Bacterial Type Strains, Phase II (KMG-II): from individual species to whole genera.</title>
        <authorList>
            <person name="Goeker M."/>
        </authorList>
    </citation>
    <scope>NUCLEOTIDE SEQUENCE [LARGE SCALE GENOMIC DNA]</scope>
    <source>
        <strain evidence="3 4">KACC 16626</strain>
    </source>
</reference>
<dbReference type="EMBL" id="QJTJ01000001">
    <property type="protein sequence ID" value="PYF08855.1"/>
    <property type="molecule type" value="Genomic_DNA"/>
</dbReference>
<name>A0A318U391_9BACL</name>
<dbReference type="PROSITE" id="PS51782">
    <property type="entry name" value="LYSM"/>
    <property type="match status" value="1"/>
</dbReference>
<dbReference type="SMART" id="SM00257">
    <property type="entry name" value="LysM"/>
    <property type="match status" value="1"/>
</dbReference>
<dbReference type="AlphaFoldDB" id="A0A318U391"/>
<dbReference type="OrthoDB" id="2033517at2"/>
<evidence type="ECO:0000313" key="4">
    <source>
        <dbReference type="Proteomes" id="UP000247416"/>
    </source>
</evidence>
<dbReference type="SUPFAM" id="SSF54106">
    <property type="entry name" value="LysM domain"/>
    <property type="match status" value="1"/>
</dbReference>
<dbReference type="RefSeq" id="WP_107934601.1">
    <property type="nucleotide sequence ID" value="NZ_CP085009.1"/>
</dbReference>
<keyword evidence="4" id="KW-1185">Reference proteome</keyword>